<protein>
    <submittedName>
        <fullName evidence="1">Uncharacterized protein</fullName>
    </submittedName>
</protein>
<dbReference type="Proteomes" id="UP000646911">
    <property type="component" value="Unassembled WGS sequence"/>
</dbReference>
<comment type="caution">
    <text evidence="1">The sequence shown here is derived from an EMBL/GenBank/DDBJ whole genome shotgun (WGS) entry which is preliminary data.</text>
</comment>
<keyword evidence="2" id="KW-1185">Reference proteome</keyword>
<reference evidence="1 2" key="1">
    <citation type="submission" date="2020-08" db="EMBL/GenBank/DDBJ databases">
        <title>Novel species isolated from subtropical streams in China.</title>
        <authorList>
            <person name="Lu H."/>
        </authorList>
    </citation>
    <scope>NUCLEOTIDE SEQUENCE [LARGE SCALE GENOMIC DNA]</scope>
    <source>
        <strain evidence="1 2">NL8W</strain>
    </source>
</reference>
<name>A0ABR6ZGH1_9BURK</name>
<evidence type="ECO:0000313" key="2">
    <source>
        <dbReference type="Proteomes" id="UP000646911"/>
    </source>
</evidence>
<dbReference type="EMBL" id="JACOFX010000020">
    <property type="protein sequence ID" value="MBC3910823.1"/>
    <property type="molecule type" value="Genomic_DNA"/>
</dbReference>
<organism evidence="1 2">
    <name type="scientific">Undibacterium umbellatum</name>
    <dbReference type="NCBI Taxonomy" id="2762300"/>
    <lineage>
        <taxon>Bacteria</taxon>
        <taxon>Pseudomonadati</taxon>
        <taxon>Pseudomonadota</taxon>
        <taxon>Betaproteobacteria</taxon>
        <taxon>Burkholderiales</taxon>
        <taxon>Oxalobacteraceae</taxon>
        <taxon>Undibacterium</taxon>
    </lineage>
</organism>
<dbReference type="RefSeq" id="WP_186956394.1">
    <property type="nucleotide sequence ID" value="NZ_JACOFX010000020.1"/>
</dbReference>
<accession>A0ABR6ZGH1</accession>
<gene>
    <name evidence="1" type="ORF">H8L47_24945</name>
</gene>
<proteinExistence type="predicted"/>
<sequence length="63" mass="7354">MDGNKVDLFEKLIGTETSSWQEYSLEIASEALTPFSKYDWEVLFAITLAKPLFQWHRLLFNNA</sequence>
<evidence type="ECO:0000313" key="1">
    <source>
        <dbReference type="EMBL" id="MBC3910823.1"/>
    </source>
</evidence>